<dbReference type="EMBL" id="JAEHJZ010000032">
    <property type="protein sequence ID" value="MBJ7881555.1"/>
    <property type="molecule type" value="Genomic_DNA"/>
</dbReference>
<gene>
    <name evidence="3" type="ORF">JEM65_13005</name>
</gene>
<evidence type="ECO:0000259" key="2">
    <source>
        <dbReference type="PROSITE" id="PS50222"/>
    </source>
</evidence>
<keyword evidence="4" id="KW-1185">Reference proteome</keyword>
<dbReference type="InterPro" id="IPR002048">
    <property type="entry name" value="EF_hand_dom"/>
</dbReference>
<accession>A0A934KT44</accession>
<evidence type="ECO:0000256" key="1">
    <source>
        <dbReference type="SAM" id="SignalP"/>
    </source>
</evidence>
<organism evidence="3 4">
    <name type="scientific">Gelidibacter salicanalis</name>
    <dbReference type="NCBI Taxonomy" id="291193"/>
    <lineage>
        <taxon>Bacteria</taxon>
        <taxon>Pseudomonadati</taxon>
        <taxon>Bacteroidota</taxon>
        <taxon>Flavobacteriia</taxon>
        <taxon>Flavobacteriales</taxon>
        <taxon>Flavobacteriaceae</taxon>
        <taxon>Gelidibacter</taxon>
    </lineage>
</organism>
<dbReference type="Proteomes" id="UP000662373">
    <property type="component" value="Unassembled WGS sequence"/>
</dbReference>
<dbReference type="AlphaFoldDB" id="A0A934KT44"/>
<reference evidence="3 4" key="1">
    <citation type="submission" date="2020-09" db="EMBL/GenBank/DDBJ databases">
        <title>Draft genome of Gelidibacter salicanalis PAMC21136.</title>
        <authorList>
            <person name="Park H."/>
        </authorList>
    </citation>
    <scope>NUCLEOTIDE SEQUENCE [LARGE SCALE GENOMIC DNA]</scope>
    <source>
        <strain evidence="3 4">PAMC21136</strain>
    </source>
</reference>
<dbReference type="PROSITE" id="PS00018">
    <property type="entry name" value="EF_HAND_1"/>
    <property type="match status" value="2"/>
</dbReference>
<keyword evidence="1" id="KW-0732">Signal</keyword>
<feature type="signal peptide" evidence="1">
    <location>
        <begin position="1"/>
        <end position="21"/>
    </location>
</feature>
<dbReference type="Gene3D" id="1.10.238.10">
    <property type="entry name" value="EF-hand"/>
    <property type="match status" value="1"/>
</dbReference>
<dbReference type="InterPro" id="IPR011992">
    <property type="entry name" value="EF-hand-dom_pair"/>
</dbReference>
<feature type="domain" description="EF-hand" evidence="2">
    <location>
        <begin position="28"/>
        <end position="63"/>
    </location>
</feature>
<evidence type="ECO:0000313" key="4">
    <source>
        <dbReference type="Proteomes" id="UP000662373"/>
    </source>
</evidence>
<dbReference type="GO" id="GO:0005509">
    <property type="term" value="F:calcium ion binding"/>
    <property type="evidence" value="ECO:0007669"/>
    <property type="project" value="InterPro"/>
</dbReference>
<dbReference type="PROSITE" id="PS50222">
    <property type="entry name" value="EF_HAND_2"/>
    <property type="match status" value="1"/>
</dbReference>
<dbReference type="Pfam" id="PF13499">
    <property type="entry name" value="EF-hand_7"/>
    <property type="match status" value="1"/>
</dbReference>
<comment type="caution">
    <text evidence="3">The sequence shown here is derived from an EMBL/GenBank/DDBJ whole genome shotgun (WGS) entry which is preliminary data.</text>
</comment>
<sequence>MKLLRGSVLLMSILALSNVSAQDVRAQDIIGEVKNKFVKIDKDKDNSISIAEMNELYKNEINKAGQPKGDMFFWGLDKNEDNMVTLEEFALKPDWKLARKRAKENLKKAKL</sequence>
<protein>
    <submittedName>
        <fullName evidence="3">EF-hand domain-containing protein</fullName>
    </submittedName>
</protein>
<dbReference type="RefSeq" id="WP_199600215.1">
    <property type="nucleotide sequence ID" value="NZ_JAEHJZ010000032.1"/>
</dbReference>
<proteinExistence type="predicted"/>
<feature type="chain" id="PRO_5037649845" evidence="1">
    <location>
        <begin position="22"/>
        <end position="111"/>
    </location>
</feature>
<dbReference type="InterPro" id="IPR018247">
    <property type="entry name" value="EF_Hand_1_Ca_BS"/>
</dbReference>
<evidence type="ECO:0000313" key="3">
    <source>
        <dbReference type="EMBL" id="MBJ7881555.1"/>
    </source>
</evidence>
<name>A0A934KT44_9FLAO</name>
<dbReference type="SUPFAM" id="SSF47473">
    <property type="entry name" value="EF-hand"/>
    <property type="match status" value="1"/>
</dbReference>